<dbReference type="EMBL" id="MU155146">
    <property type="protein sequence ID" value="KAF9484138.1"/>
    <property type="molecule type" value="Genomic_DNA"/>
</dbReference>
<evidence type="ECO:0000313" key="2">
    <source>
        <dbReference type="Proteomes" id="UP000807469"/>
    </source>
</evidence>
<accession>A0A9P5ZBI5</accession>
<reference evidence="1" key="1">
    <citation type="submission" date="2020-11" db="EMBL/GenBank/DDBJ databases">
        <authorList>
            <consortium name="DOE Joint Genome Institute"/>
            <person name="Ahrendt S."/>
            <person name="Riley R."/>
            <person name="Andreopoulos W."/>
            <person name="Labutti K."/>
            <person name="Pangilinan J."/>
            <person name="Ruiz-Duenas F.J."/>
            <person name="Barrasa J.M."/>
            <person name="Sanchez-Garcia M."/>
            <person name="Camarero S."/>
            <person name="Miyauchi S."/>
            <person name="Serrano A."/>
            <person name="Linde D."/>
            <person name="Babiker R."/>
            <person name="Drula E."/>
            <person name="Ayuso-Fernandez I."/>
            <person name="Pacheco R."/>
            <person name="Padilla G."/>
            <person name="Ferreira P."/>
            <person name="Barriuso J."/>
            <person name="Kellner H."/>
            <person name="Castanera R."/>
            <person name="Alfaro M."/>
            <person name="Ramirez L."/>
            <person name="Pisabarro A.G."/>
            <person name="Kuo A."/>
            <person name="Tritt A."/>
            <person name="Lipzen A."/>
            <person name="He G."/>
            <person name="Yan M."/>
            <person name="Ng V."/>
            <person name="Cullen D."/>
            <person name="Martin F."/>
            <person name="Rosso M.-N."/>
            <person name="Henrissat B."/>
            <person name="Hibbett D."/>
            <person name="Martinez A.T."/>
            <person name="Grigoriev I.V."/>
        </authorList>
    </citation>
    <scope>NUCLEOTIDE SEQUENCE</scope>
    <source>
        <strain evidence="1">CIRM-BRFM 674</strain>
    </source>
</reference>
<keyword evidence="2" id="KW-1185">Reference proteome</keyword>
<comment type="caution">
    <text evidence="1">The sequence shown here is derived from an EMBL/GenBank/DDBJ whole genome shotgun (WGS) entry which is preliminary data.</text>
</comment>
<evidence type="ECO:0000313" key="1">
    <source>
        <dbReference type="EMBL" id="KAF9484138.1"/>
    </source>
</evidence>
<dbReference type="AlphaFoldDB" id="A0A9P5ZBI5"/>
<gene>
    <name evidence="1" type="ORF">BDN70DRAFT_989775</name>
</gene>
<protein>
    <submittedName>
        <fullName evidence="1">Uncharacterized protein</fullName>
    </submittedName>
</protein>
<name>A0A9P5ZBI5_9AGAR</name>
<sequence length="104" mass="11387">MSTFPISSRQGCRRVFNSEQQSTWRERHGETPPGFSTATLTLVASLLPHPLVHGRRGSVREFFCALCSPNAQPSLLRQQCWWLAAVSLLPISIPPAAACTSPAL</sequence>
<dbReference type="Proteomes" id="UP000807469">
    <property type="component" value="Unassembled WGS sequence"/>
</dbReference>
<proteinExistence type="predicted"/>
<organism evidence="1 2">
    <name type="scientific">Pholiota conissans</name>
    <dbReference type="NCBI Taxonomy" id="109636"/>
    <lineage>
        <taxon>Eukaryota</taxon>
        <taxon>Fungi</taxon>
        <taxon>Dikarya</taxon>
        <taxon>Basidiomycota</taxon>
        <taxon>Agaricomycotina</taxon>
        <taxon>Agaricomycetes</taxon>
        <taxon>Agaricomycetidae</taxon>
        <taxon>Agaricales</taxon>
        <taxon>Agaricineae</taxon>
        <taxon>Strophariaceae</taxon>
        <taxon>Pholiota</taxon>
    </lineage>
</organism>